<dbReference type="EMBL" id="CP132938">
    <property type="protein sequence ID" value="XCB20532.1"/>
    <property type="molecule type" value="Genomic_DNA"/>
</dbReference>
<reference evidence="1" key="2">
    <citation type="journal article" date="2024" name="Environ. Microbiol.">
        <title>Genome analysis and description of Tunturibacter gen. nov. expands the diversity of Terriglobia in tundra soils.</title>
        <authorList>
            <person name="Messyasz A."/>
            <person name="Mannisto M.K."/>
            <person name="Kerkhof L.J."/>
            <person name="Haggblom M.M."/>
        </authorList>
    </citation>
    <scope>NUCLEOTIDE SEQUENCE</scope>
    <source>
        <strain evidence="1">M8UP39</strain>
    </source>
</reference>
<proteinExistence type="predicted"/>
<evidence type="ECO:0000313" key="1">
    <source>
        <dbReference type="EMBL" id="XCB20532.1"/>
    </source>
</evidence>
<dbReference type="RefSeq" id="WP_353070952.1">
    <property type="nucleotide sequence ID" value="NZ_CP132938.1"/>
</dbReference>
<sequence length="42" mass="4932">MQETESRIGSEQHLDVCILEKETQEMQDVLARALVQILRYAR</sequence>
<dbReference type="AlphaFoldDB" id="A0AAU7YV82"/>
<gene>
    <name evidence="1" type="ORF">RBB81_13090</name>
</gene>
<dbReference type="KEGG" id="tgi:RBB81_13090"/>
<name>A0AAU7YV82_9BACT</name>
<protein>
    <submittedName>
        <fullName evidence="1">Uncharacterized protein</fullName>
    </submittedName>
</protein>
<reference evidence="1" key="1">
    <citation type="submission" date="2023-08" db="EMBL/GenBank/DDBJ databases">
        <authorList>
            <person name="Messyasz A."/>
            <person name="Mannisto M.K."/>
            <person name="Kerkhof L.J."/>
            <person name="Haggblom M."/>
        </authorList>
    </citation>
    <scope>NUCLEOTIDE SEQUENCE</scope>
    <source>
        <strain evidence="1">M8UP39</strain>
    </source>
</reference>
<accession>A0AAU7YV82</accession>
<organism evidence="1">
    <name type="scientific">Tunturiibacter gelidiferens</name>
    <dbReference type="NCBI Taxonomy" id="3069689"/>
    <lineage>
        <taxon>Bacteria</taxon>
        <taxon>Pseudomonadati</taxon>
        <taxon>Acidobacteriota</taxon>
        <taxon>Terriglobia</taxon>
        <taxon>Terriglobales</taxon>
        <taxon>Acidobacteriaceae</taxon>
        <taxon>Tunturiibacter</taxon>
    </lineage>
</organism>